<dbReference type="Gene3D" id="3.30.900.10">
    <property type="entry name" value="HORMA domain"/>
    <property type="match status" value="1"/>
</dbReference>
<dbReference type="InterPro" id="IPR003511">
    <property type="entry name" value="HORMA_dom"/>
</dbReference>
<sequence length="196" mass="22517">MSQDTVVAMDIYMEFLEVAFHNILFHRKLYPEAVFKKSKVYGTEVHMITHPDVKTYLKKVLIGIYEALTTGEDNVKFVSLVISDVHEKPIENDDPYFLQTEEALRAFCLKLSTCHTYLKPIPTDATFKVVVTVRQATHIALNENRKCQEFPWIRKSEDKAVVPRGKLLPLLEVDTRSLSLISYVIQNKEVDATDKA</sequence>
<dbReference type="Pfam" id="PF02301">
    <property type="entry name" value="HORMA"/>
    <property type="match status" value="1"/>
</dbReference>
<dbReference type="Proteomes" id="UP000694920">
    <property type="component" value="Unplaced"/>
</dbReference>
<dbReference type="GO" id="GO:0016035">
    <property type="term" value="C:zeta DNA polymerase complex"/>
    <property type="evidence" value="ECO:0007669"/>
    <property type="project" value="TreeGrafter"/>
</dbReference>
<evidence type="ECO:0000259" key="1">
    <source>
        <dbReference type="PROSITE" id="PS50815"/>
    </source>
</evidence>
<keyword evidence="2" id="KW-1185">Reference proteome</keyword>
<dbReference type="AlphaFoldDB" id="A0AAJ7C8V8"/>
<reference evidence="3" key="1">
    <citation type="submission" date="2025-08" db="UniProtKB">
        <authorList>
            <consortium name="RefSeq"/>
        </authorList>
    </citation>
    <scope>IDENTIFICATION</scope>
</reference>
<dbReference type="PROSITE" id="PS50815">
    <property type="entry name" value="HORMA"/>
    <property type="match status" value="1"/>
</dbReference>
<dbReference type="InterPro" id="IPR036570">
    <property type="entry name" value="HORMA_dom_sf"/>
</dbReference>
<accession>A0AAJ7C8V8</accession>
<dbReference type="PANTHER" id="PTHR11842">
    <property type="entry name" value="MITOTIC SPINDLE ASSEMBLY CHECKPOINT PROTEIN MAD2"/>
    <property type="match status" value="1"/>
</dbReference>
<evidence type="ECO:0000313" key="2">
    <source>
        <dbReference type="Proteomes" id="UP000694920"/>
    </source>
</evidence>
<feature type="domain" description="HORMA" evidence="1">
    <location>
        <begin position="6"/>
        <end position="196"/>
    </location>
</feature>
<gene>
    <name evidence="3" type="primary">LOC107272293</name>
</gene>
<evidence type="ECO:0000313" key="3">
    <source>
        <dbReference type="RefSeq" id="XP_015604795.1"/>
    </source>
</evidence>
<dbReference type="GeneID" id="107272293"/>
<proteinExistence type="predicted"/>
<name>A0AAJ7C8V8_CEPCN</name>
<protein>
    <submittedName>
        <fullName evidence="3">Mitotic spindle assembly checkpoint protein MAD2B-like isoform X2</fullName>
    </submittedName>
</protein>
<dbReference type="InterPro" id="IPR045091">
    <property type="entry name" value="Mad2-like"/>
</dbReference>
<dbReference type="CTD" id="40677"/>
<dbReference type="RefSeq" id="XP_015604795.1">
    <property type="nucleotide sequence ID" value="XM_015749309.2"/>
</dbReference>
<organism evidence="2 3">
    <name type="scientific">Cephus cinctus</name>
    <name type="common">Wheat stem sawfly</name>
    <dbReference type="NCBI Taxonomy" id="211228"/>
    <lineage>
        <taxon>Eukaryota</taxon>
        <taxon>Metazoa</taxon>
        <taxon>Ecdysozoa</taxon>
        <taxon>Arthropoda</taxon>
        <taxon>Hexapoda</taxon>
        <taxon>Insecta</taxon>
        <taxon>Pterygota</taxon>
        <taxon>Neoptera</taxon>
        <taxon>Endopterygota</taxon>
        <taxon>Hymenoptera</taxon>
        <taxon>Cephoidea</taxon>
        <taxon>Cephidae</taxon>
        <taxon>Cephus</taxon>
    </lineage>
</organism>
<dbReference type="SUPFAM" id="SSF56019">
    <property type="entry name" value="The spindle assembly checkpoint protein mad2"/>
    <property type="match status" value="1"/>
</dbReference>
<dbReference type="PANTHER" id="PTHR11842:SF10">
    <property type="entry name" value="MITOTIC SPINDLE ASSEMBLY CHECKPOINT PROTEIN MAD2B"/>
    <property type="match status" value="1"/>
</dbReference>